<dbReference type="SUPFAM" id="SSF88697">
    <property type="entry name" value="PUA domain-like"/>
    <property type="match status" value="1"/>
</dbReference>
<name>A0A0M0JP39_9EUKA</name>
<dbReference type="PANTHER" id="PTHR23327">
    <property type="entry name" value="RING FINGER PROTEIN 127"/>
    <property type="match status" value="1"/>
</dbReference>
<dbReference type="InterPro" id="IPR029058">
    <property type="entry name" value="AB_hydrolase_fold"/>
</dbReference>
<dbReference type="EMBL" id="JWZX01002626">
    <property type="protein sequence ID" value="KOO28057.1"/>
    <property type="molecule type" value="Genomic_DNA"/>
</dbReference>
<evidence type="ECO:0000313" key="3">
    <source>
        <dbReference type="Proteomes" id="UP000037460"/>
    </source>
</evidence>
<dbReference type="GO" id="GO:0061630">
    <property type="term" value="F:ubiquitin protein ligase activity"/>
    <property type="evidence" value="ECO:0007669"/>
    <property type="project" value="TreeGrafter"/>
</dbReference>
<accession>A0A0M0JP39</accession>
<dbReference type="Pfam" id="PF02190">
    <property type="entry name" value="LON_substr_bdg"/>
    <property type="match status" value="1"/>
</dbReference>
<feature type="domain" description="Lon N-terminal" evidence="1">
    <location>
        <begin position="57"/>
        <end position="251"/>
    </location>
</feature>
<dbReference type="PANTHER" id="PTHR23327:SF42">
    <property type="entry name" value="LON PEPTIDASE N-TERMINAL DOMAIN AND RING FINGER PROTEIN C14F5.10C"/>
    <property type="match status" value="1"/>
</dbReference>
<protein>
    <submittedName>
        <fullName evidence="2">Zinc finger (C3hc4-type ring finger) family protein</fullName>
    </submittedName>
</protein>
<gene>
    <name evidence="2" type="ORF">Ctob_004521</name>
</gene>
<dbReference type="Proteomes" id="UP000037460">
    <property type="component" value="Unassembled WGS sequence"/>
</dbReference>
<proteinExistence type="predicted"/>
<organism evidence="2 3">
    <name type="scientific">Chrysochromulina tobinii</name>
    <dbReference type="NCBI Taxonomy" id="1460289"/>
    <lineage>
        <taxon>Eukaryota</taxon>
        <taxon>Haptista</taxon>
        <taxon>Haptophyta</taxon>
        <taxon>Prymnesiophyceae</taxon>
        <taxon>Prymnesiales</taxon>
        <taxon>Chrysochromulinaceae</taxon>
        <taxon>Chrysochromulina</taxon>
    </lineage>
</organism>
<dbReference type="SUPFAM" id="SSF53474">
    <property type="entry name" value="alpha/beta-Hydrolases"/>
    <property type="match status" value="1"/>
</dbReference>
<keyword evidence="3" id="KW-1185">Reference proteome</keyword>
<dbReference type="InterPro" id="IPR015947">
    <property type="entry name" value="PUA-like_sf"/>
</dbReference>
<comment type="caution">
    <text evidence="2">The sequence shown here is derived from an EMBL/GenBank/DDBJ whole genome shotgun (WGS) entry which is preliminary data.</text>
</comment>
<dbReference type="InterPro" id="IPR003111">
    <property type="entry name" value="Lon_prtase_N"/>
</dbReference>
<dbReference type="Gene3D" id="3.40.50.1820">
    <property type="entry name" value="alpha/beta hydrolase"/>
    <property type="match status" value="1"/>
</dbReference>
<evidence type="ECO:0000259" key="1">
    <source>
        <dbReference type="SMART" id="SM00464"/>
    </source>
</evidence>
<dbReference type="OrthoDB" id="200782at2759"/>
<sequence length="426" mass="47344">MQRARKCPTCRCDIEAQPAESIALSQALRLLHPREAAERAREEVALPPQLQLAGLRSLPLFVLEPLLPAQTIHLHVFEPRYIRLTQRALTEASLEKRFGMVAISHRGMSPVGVTVRIINWTEVAGGRYFLTVVGERRFRILRTWDVDGYRNAEVAWVNDAEPERVDPPTAEVAENSLADAAAATERAALPRRLMVRECKAAIGEWTAAVMQGWERRTGQLDALLRELGPAPDGDTLEGAEMLGLCLGALVAYELVAEVLRKGVREPSLFIASGARAPHLAALEHDADVLQPAISELSDSEFWRHFERRYGRNPDLASPDIQAMVLPLLRTDFGILETYRPSRAAAPLPCSLVACCARDDARLKPGQLEAWAAYAADGQFREQTFEVTPLPWSTPHRYLIESPSSFQTFLARECDELLSDLAFLVAT</sequence>
<dbReference type="InterPro" id="IPR046336">
    <property type="entry name" value="Lon_prtase_N_sf"/>
</dbReference>
<reference evidence="3" key="1">
    <citation type="journal article" date="2015" name="PLoS Genet.">
        <title>Genome Sequence and Transcriptome Analyses of Chrysochromulina tobin: Metabolic Tools for Enhanced Algal Fitness in the Prominent Order Prymnesiales (Haptophyceae).</title>
        <authorList>
            <person name="Hovde B.T."/>
            <person name="Deodato C.R."/>
            <person name="Hunsperger H.M."/>
            <person name="Ryken S.A."/>
            <person name="Yost W."/>
            <person name="Jha R.K."/>
            <person name="Patterson J."/>
            <person name="Monnat R.J. Jr."/>
            <person name="Barlow S.B."/>
            <person name="Starkenburg S.R."/>
            <person name="Cattolico R.A."/>
        </authorList>
    </citation>
    <scope>NUCLEOTIDE SEQUENCE</scope>
    <source>
        <strain evidence="3">CCMP291</strain>
    </source>
</reference>
<evidence type="ECO:0000313" key="2">
    <source>
        <dbReference type="EMBL" id="KOO28057.1"/>
    </source>
</evidence>
<dbReference type="AlphaFoldDB" id="A0A0M0JP39"/>
<dbReference type="Gene3D" id="2.30.130.40">
    <property type="entry name" value="LON domain-like"/>
    <property type="match status" value="1"/>
</dbReference>
<dbReference type="SMART" id="SM00464">
    <property type="entry name" value="LON"/>
    <property type="match status" value="1"/>
</dbReference>